<feature type="region of interest" description="Disordered" evidence="1">
    <location>
        <begin position="25"/>
        <end position="44"/>
    </location>
</feature>
<dbReference type="EMBL" id="CP011801">
    <property type="protein sequence ID" value="ALA58295.1"/>
    <property type="molecule type" value="Genomic_DNA"/>
</dbReference>
<dbReference type="AlphaFoldDB" id="A0A0K2GBG4"/>
<name>A0A0K2GBG4_NITMO</name>
<keyword evidence="3" id="KW-1185">Reference proteome</keyword>
<evidence type="ECO:0000256" key="1">
    <source>
        <dbReference type="SAM" id="MobiDB-lite"/>
    </source>
</evidence>
<gene>
    <name evidence="2" type="ORF">NITMOv2_1875</name>
</gene>
<evidence type="ECO:0000313" key="3">
    <source>
        <dbReference type="Proteomes" id="UP000069205"/>
    </source>
</evidence>
<proteinExistence type="predicted"/>
<protein>
    <submittedName>
        <fullName evidence="2">Uncharacterized protein</fullName>
    </submittedName>
</protein>
<reference evidence="2 3" key="1">
    <citation type="journal article" date="2015" name="Proc. Natl. Acad. Sci. U.S.A.">
        <title>Expanded metabolic versatility of ubiquitous nitrite-oxidizing bacteria from the genus Nitrospira.</title>
        <authorList>
            <person name="Koch H."/>
            <person name="Lucker S."/>
            <person name="Albertsen M."/>
            <person name="Kitzinger K."/>
            <person name="Herbold C."/>
            <person name="Spieck E."/>
            <person name="Nielsen P.H."/>
            <person name="Wagner M."/>
            <person name="Daims H."/>
        </authorList>
    </citation>
    <scope>NUCLEOTIDE SEQUENCE [LARGE SCALE GENOMIC DNA]</scope>
    <source>
        <strain evidence="2 3">NSP M-1</strain>
    </source>
</reference>
<dbReference type="Proteomes" id="UP000069205">
    <property type="component" value="Chromosome"/>
</dbReference>
<dbReference type="PATRIC" id="fig|42253.5.peg.1845"/>
<accession>A0A0K2GBG4</accession>
<evidence type="ECO:0000313" key="2">
    <source>
        <dbReference type="EMBL" id="ALA58295.1"/>
    </source>
</evidence>
<dbReference type="STRING" id="42253.NITMOv2_1875"/>
<feature type="region of interest" description="Disordered" evidence="1">
    <location>
        <begin position="1"/>
        <end position="20"/>
    </location>
</feature>
<organism evidence="2 3">
    <name type="scientific">Nitrospira moscoviensis</name>
    <dbReference type="NCBI Taxonomy" id="42253"/>
    <lineage>
        <taxon>Bacteria</taxon>
        <taxon>Pseudomonadati</taxon>
        <taxon>Nitrospirota</taxon>
        <taxon>Nitrospiria</taxon>
        <taxon>Nitrospirales</taxon>
        <taxon>Nitrospiraceae</taxon>
        <taxon>Nitrospira</taxon>
    </lineage>
</organism>
<sequence>MAAGRAPQPHRAALAGGHRHVTADAAGAEGAGLRRLPGTSASSISPTATVSFFPRVLAPVPSPCYTPAPRECA</sequence>
<dbReference type="KEGG" id="nmv:NITMOv2_1875"/>